<feature type="transmembrane region" description="Helical" evidence="1">
    <location>
        <begin position="55"/>
        <end position="72"/>
    </location>
</feature>
<keyword evidence="1" id="KW-0472">Membrane</keyword>
<proteinExistence type="predicted"/>
<keyword evidence="1" id="KW-1133">Transmembrane helix</keyword>
<evidence type="ECO:0000313" key="2">
    <source>
        <dbReference type="EMBL" id="MCC2253139.1"/>
    </source>
</evidence>
<evidence type="ECO:0000313" key="3">
    <source>
        <dbReference type="Proteomes" id="UP001198151"/>
    </source>
</evidence>
<protein>
    <submittedName>
        <fullName evidence="2">Uncharacterized protein</fullName>
    </submittedName>
</protein>
<dbReference type="EMBL" id="JAJEQX010000002">
    <property type="protein sequence ID" value="MCC2253139.1"/>
    <property type="molecule type" value="Genomic_DNA"/>
</dbReference>
<dbReference type="RefSeq" id="WP_227706297.1">
    <property type="nucleotide sequence ID" value="NZ_JAJEQX010000002.1"/>
</dbReference>
<gene>
    <name evidence="2" type="ORF">LKD70_01555</name>
</gene>
<organism evidence="2 3">
    <name type="scientific">Ruminococcus turbiniformis</name>
    <dbReference type="NCBI Taxonomy" id="2881258"/>
    <lineage>
        <taxon>Bacteria</taxon>
        <taxon>Bacillati</taxon>
        <taxon>Bacillota</taxon>
        <taxon>Clostridia</taxon>
        <taxon>Eubacteriales</taxon>
        <taxon>Oscillospiraceae</taxon>
        <taxon>Ruminococcus</taxon>
    </lineage>
</organism>
<name>A0ABS8FWM3_9FIRM</name>
<dbReference type="Proteomes" id="UP001198151">
    <property type="component" value="Unassembled WGS sequence"/>
</dbReference>
<sequence>MNDSERRRRELLRQTRKLYEERGTIPAVHPRYGRIYHDLYREHTDENRELSGGSFYLRLVIGILCFVCFVYMDQSRDEAVHAGSSAIVEQIGNDLDEEADAIIEAWKNM</sequence>
<accession>A0ABS8FWM3</accession>
<keyword evidence="3" id="KW-1185">Reference proteome</keyword>
<evidence type="ECO:0000256" key="1">
    <source>
        <dbReference type="SAM" id="Phobius"/>
    </source>
</evidence>
<reference evidence="2 3" key="1">
    <citation type="submission" date="2021-10" db="EMBL/GenBank/DDBJ databases">
        <title>Anaerobic single-cell dispensing facilitates the cultivation of human gut bacteria.</title>
        <authorList>
            <person name="Afrizal A."/>
        </authorList>
    </citation>
    <scope>NUCLEOTIDE SEQUENCE [LARGE SCALE GENOMIC DNA]</scope>
    <source>
        <strain evidence="2 3">CLA-AA-H200</strain>
    </source>
</reference>
<keyword evidence="1" id="KW-0812">Transmembrane</keyword>
<comment type="caution">
    <text evidence="2">The sequence shown here is derived from an EMBL/GenBank/DDBJ whole genome shotgun (WGS) entry which is preliminary data.</text>
</comment>